<dbReference type="AlphaFoldDB" id="A0A422PHH9"/>
<proteinExistence type="predicted"/>
<protein>
    <recommendedName>
        <fullName evidence="3">EF-hand domain-containing protein</fullName>
    </recommendedName>
</protein>
<dbReference type="GO" id="GO:0005509">
    <property type="term" value="F:calcium ion binding"/>
    <property type="evidence" value="ECO:0007669"/>
    <property type="project" value="InterPro"/>
</dbReference>
<keyword evidence="1" id="KW-0677">Repeat</keyword>
<evidence type="ECO:0000313" key="5">
    <source>
        <dbReference type="Proteomes" id="UP000284403"/>
    </source>
</evidence>
<dbReference type="InterPro" id="IPR018247">
    <property type="entry name" value="EF_Hand_1_Ca_BS"/>
</dbReference>
<dbReference type="PROSITE" id="PS00018">
    <property type="entry name" value="EF_HAND_1"/>
    <property type="match status" value="1"/>
</dbReference>
<dbReference type="Gene3D" id="2.130.10.10">
    <property type="entry name" value="YVTN repeat-like/Quinoprotein amine dehydrogenase"/>
    <property type="match status" value="2"/>
</dbReference>
<comment type="caution">
    <text evidence="4">The sequence shown here is derived from an EMBL/GenBank/DDBJ whole genome shotgun (WGS) entry which is preliminary data.</text>
</comment>
<evidence type="ECO:0000259" key="3">
    <source>
        <dbReference type="PROSITE" id="PS50222"/>
    </source>
</evidence>
<dbReference type="InterPro" id="IPR001680">
    <property type="entry name" value="WD40_rpt"/>
</dbReference>
<evidence type="ECO:0000256" key="1">
    <source>
        <dbReference type="ARBA" id="ARBA00022737"/>
    </source>
</evidence>
<dbReference type="PANTHER" id="PTHR44324:SF4">
    <property type="entry name" value="WD40 REPEAT DOMAIN 95"/>
    <property type="match status" value="1"/>
</dbReference>
<feature type="compositionally biased region" description="Low complexity" evidence="2">
    <location>
        <begin position="1078"/>
        <end position="1089"/>
    </location>
</feature>
<sequence>MLPTNRSNDATQRKDALGALRESNFTSSLRMNDSLQRSWRPWPGLQAFETLFEKIDSDSDGLISWDDVLQLAVEEATQSITVMTEGARSYFLSRVSPRTRLVQTVHTLPEHKSMFAVVSRAEPLVLLSKKDFSVVKEFSMKDLGNNHPRLVEYMPIVDVLLAYTINDKTVRGWWNVVSKNRMGTFSPLYIGDSVRRIRTQQNIFPYSFFTCGSHGNVVRWQVPKQRSVQEISRAHSYEALHSPESGGITDFALTDESIFSTGFDRRLLSTNLETGRSILIGLPHDTIRFVEYNRNYACLPTVSYSNRVLLWDVRSSAVMPGVSFGNGGTKPHTADVIGLCSAPGLPQIITCDSAGLMKVWDLRTLQCSQTLYADGSALDEVNVDCVCDDKASNLNGESFAFRNVRKGDTHSIRSFGAFPHTQEVVCGSAGAIYCLRYNHRCEGHIADVECVQSAFYDPRQGTILLQGAARTSVWDAAEGFRRRVFDRAIHANTPYWRQEVFAVCLDYPRNRLFFAISGGVVELRSSKDFAVLETFSMHKANAQAMLYSTKHRLLVSIAVNGSLTLRQEMDSELSVSTIGLSTNPLRALSLSEEAGIIVCCDERALFFLDYKQTKLCHVTVALTCPLRTTAVLGTFPVVATSSNDGELTLWSMPPAEESYTPLVSFFFGRSSSELGRSGTEMRVPLLGSPSLARQQVGRVSSPTSHVVCVAEPCEESANGKPAASPAILGKREKKKSGFTDLLDIIAADDRANGASTAISFDDVSHRLFLADQKGRLFIYSCCNFLQEFGIRHCSFENRTRYQLQGMGKGFQTSQVPIFLQVVSVHKGPTTFMAWFPEISAVISCGSDYLVKILDRDGTTTGELVMDRLPPKLLSEEVDGLGTRIPTEKKTETSLMSFALPYPLSTSAPCLECARIEKELRNRRYSSMVETHEEPPQLPAVNRCQVDSAVSLGKRDPSLAKEGAFLVSAAEDANEIQSKELSLPSPVSDRLVALEEKKQWRPLREEARAFREKEYDLTTRPTCAAGDAVADQDAAVRRSHPTSAEPKAPPDAWWKPLSLPTTTPATPKEQVRAPVCPHNNNVNNTKNITNSGGGCRNTPSPAAALGGGLSLSGISVSPPRLAPTKPPEVAVVVNSGLPLEAMQKERRGRGRGFLRMREKKTRAAITASRPVNTTEAGNEEGAEPFLDSVLRKYEKELHRCVRGRGGMERLFHKTPTARLSNSTATRYATL</sequence>
<keyword evidence="5" id="KW-1185">Reference proteome</keyword>
<dbReference type="OrthoDB" id="1068471at2759"/>
<accession>A0A422PHH9</accession>
<name>A0A422PHH9_9TRYP</name>
<dbReference type="SMART" id="SM00320">
    <property type="entry name" value="WD40"/>
    <property type="match status" value="4"/>
</dbReference>
<gene>
    <name evidence="4" type="ORF">Tco025E_05072</name>
</gene>
<reference evidence="4 5" key="1">
    <citation type="journal article" date="2018" name="BMC Genomics">
        <title>Genomic comparison of Trypanosoma conorhini and Trypanosoma rangeli to Trypanosoma cruzi strains of high and low virulence.</title>
        <authorList>
            <person name="Bradwell K.R."/>
            <person name="Koparde V.N."/>
            <person name="Matveyev A.V."/>
            <person name="Serrano M.G."/>
            <person name="Alves J.M."/>
            <person name="Parikh H."/>
            <person name="Huang B."/>
            <person name="Lee V."/>
            <person name="Espinosa-Alvarez O."/>
            <person name="Ortiz P.A."/>
            <person name="Costa-Martins A.G."/>
            <person name="Teixeira M.M."/>
            <person name="Buck G.A."/>
        </authorList>
    </citation>
    <scope>NUCLEOTIDE SEQUENCE [LARGE SCALE GENOMIC DNA]</scope>
    <source>
        <strain evidence="4 5">025E</strain>
    </source>
</reference>
<dbReference type="InterPro" id="IPR002048">
    <property type="entry name" value="EF_hand_dom"/>
</dbReference>
<dbReference type="EMBL" id="MKKU01000271">
    <property type="protein sequence ID" value="RNF17143.1"/>
    <property type="molecule type" value="Genomic_DNA"/>
</dbReference>
<feature type="region of interest" description="Disordered" evidence="2">
    <location>
        <begin position="1034"/>
        <end position="1095"/>
    </location>
</feature>
<organism evidence="4 5">
    <name type="scientific">Trypanosoma conorhini</name>
    <dbReference type="NCBI Taxonomy" id="83891"/>
    <lineage>
        <taxon>Eukaryota</taxon>
        <taxon>Discoba</taxon>
        <taxon>Euglenozoa</taxon>
        <taxon>Kinetoplastea</taxon>
        <taxon>Metakinetoplastina</taxon>
        <taxon>Trypanosomatida</taxon>
        <taxon>Trypanosomatidae</taxon>
        <taxon>Trypanosoma</taxon>
    </lineage>
</organism>
<evidence type="ECO:0000256" key="2">
    <source>
        <dbReference type="SAM" id="MobiDB-lite"/>
    </source>
</evidence>
<dbReference type="PANTHER" id="PTHR44324">
    <property type="entry name" value="WD40 REPEAT DOMAIN 95"/>
    <property type="match status" value="1"/>
</dbReference>
<feature type="compositionally biased region" description="Low complexity" evidence="2">
    <location>
        <begin position="1055"/>
        <end position="1066"/>
    </location>
</feature>
<dbReference type="PROSITE" id="PS50222">
    <property type="entry name" value="EF_HAND_2"/>
    <property type="match status" value="1"/>
</dbReference>
<dbReference type="SUPFAM" id="SSF50978">
    <property type="entry name" value="WD40 repeat-like"/>
    <property type="match status" value="2"/>
</dbReference>
<dbReference type="InterPro" id="IPR036322">
    <property type="entry name" value="WD40_repeat_dom_sf"/>
</dbReference>
<dbReference type="InterPro" id="IPR015943">
    <property type="entry name" value="WD40/YVTN_repeat-like_dom_sf"/>
</dbReference>
<dbReference type="GeneID" id="40318683"/>
<dbReference type="InterPro" id="IPR051242">
    <property type="entry name" value="WD-EF-hand_domain"/>
</dbReference>
<dbReference type="Proteomes" id="UP000284403">
    <property type="component" value="Unassembled WGS sequence"/>
</dbReference>
<evidence type="ECO:0000313" key="4">
    <source>
        <dbReference type="EMBL" id="RNF17143.1"/>
    </source>
</evidence>
<feature type="domain" description="EF-hand" evidence="3">
    <location>
        <begin position="43"/>
        <end position="78"/>
    </location>
</feature>
<dbReference type="RefSeq" id="XP_029228048.1">
    <property type="nucleotide sequence ID" value="XM_029371975.1"/>
</dbReference>